<dbReference type="PANTHER" id="PTHR11075">
    <property type="entry name" value="PEPTIDE CHAIN RELEASE FACTOR"/>
    <property type="match status" value="1"/>
</dbReference>
<keyword evidence="7" id="KW-1185">Reference proteome</keyword>
<dbReference type="GO" id="GO:0070126">
    <property type="term" value="P:mitochondrial translational termination"/>
    <property type="evidence" value="ECO:0007669"/>
    <property type="project" value="TreeGrafter"/>
</dbReference>
<evidence type="ECO:0000313" key="8">
    <source>
        <dbReference type="WBParaSite" id="nRc.2.0.1.t38827-RA"/>
    </source>
</evidence>
<dbReference type="OMA" id="WYNSFDA"/>
<feature type="region of interest" description="Disordered" evidence="5">
    <location>
        <begin position="175"/>
        <end position="195"/>
    </location>
</feature>
<dbReference type="AlphaFoldDB" id="A0A915KK72"/>
<dbReference type="FunFam" id="3.30.160.20:FF:000046">
    <property type="entry name" value="Peptidyl-tRNA hydrolase ICT1"/>
    <property type="match status" value="1"/>
</dbReference>
<reference evidence="8" key="1">
    <citation type="submission" date="2022-11" db="UniProtKB">
        <authorList>
            <consortium name="WormBaseParasite"/>
        </authorList>
    </citation>
    <scope>IDENTIFICATION</scope>
</reference>
<dbReference type="SUPFAM" id="SSF110916">
    <property type="entry name" value="Peptidyl-tRNA hydrolase domain-like"/>
    <property type="match status" value="1"/>
</dbReference>
<evidence type="ECO:0000313" key="7">
    <source>
        <dbReference type="Proteomes" id="UP000887565"/>
    </source>
</evidence>
<dbReference type="Proteomes" id="UP000887565">
    <property type="component" value="Unplaced"/>
</dbReference>
<evidence type="ECO:0000256" key="3">
    <source>
        <dbReference type="ARBA" id="ARBA00039441"/>
    </source>
</evidence>
<proteinExistence type="inferred from homology"/>
<feature type="region of interest" description="Disordered" evidence="5">
    <location>
        <begin position="36"/>
        <end position="55"/>
    </location>
</feature>
<dbReference type="PANTHER" id="PTHR11075:SF54">
    <property type="entry name" value="LARGE RIBOSOMAL SUBUNIT PROTEIN ML62"/>
    <property type="match status" value="1"/>
</dbReference>
<evidence type="ECO:0000256" key="1">
    <source>
        <dbReference type="ARBA" id="ARBA00013260"/>
    </source>
</evidence>
<evidence type="ECO:0000256" key="5">
    <source>
        <dbReference type="SAM" id="MobiDB-lite"/>
    </source>
</evidence>
<evidence type="ECO:0000256" key="4">
    <source>
        <dbReference type="ARBA" id="ARBA00041531"/>
    </source>
</evidence>
<evidence type="ECO:0000259" key="6">
    <source>
        <dbReference type="Pfam" id="PF00472"/>
    </source>
</evidence>
<name>A0A915KK72_ROMCU</name>
<dbReference type="Gene3D" id="3.30.160.20">
    <property type="match status" value="1"/>
</dbReference>
<comment type="similarity">
    <text evidence="2">Belongs to the prokaryotic/mitochondrial release factor family. Mitochondrion-specific ribosomal protein mL62 subfamily.</text>
</comment>
<evidence type="ECO:0000256" key="2">
    <source>
        <dbReference type="ARBA" id="ARBA00038225"/>
    </source>
</evidence>
<dbReference type="EC" id="3.1.1.29" evidence="1"/>
<protein>
    <recommendedName>
        <fullName evidence="3">Large ribosomal subunit protein mL62</fullName>
        <ecNumber evidence="1">3.1.1.29</ecNumber>
    </recommendedName>
    <alternativeName>
        <fullName evidence="4">Peptidyl-tRNA hydrolase ICT1, mitochondrial</fullName>
    </alternativeName>
</protein>
<feature type="domain" description="Prokaryotic-type class I peptide chain release factors" evidence="6">
    <location>
        <begin position="63"/>
        <end position="188"/>
    </location>
</feature>
<accession>A0A915KK72</accession>
<dbReference type="InterPro" id="IPR000352">
    <property type="entry name" value="Pep_chain_release_fac_I"/>
</dbReference>
<dbReference type="GO" id="GO:0005762">
    <property type="term" value="C:mitochondrial large ribosomal subunit"/>
    <property type="evidence" value="ECO:0007669"/>
    <property type="project" value="TreeGrafter"/>
</dbReference>
<dbReference type="InterPro" id="IPR052104">
    <property type="entry name" value="Mito_Release_Factor_mL62"/>
</dbReference>
<organism evidence="7 8">
    <name type="scientific">Romanomermis culicivorax</name>
    <name type="common">Nematode worm</name>
    <dbReference type="NCBI Taxonomy" id="13658"/>
    <lineage>
        <taxon>Eukaryota</taxon>
        <taxon>Metazoa</taxon>
        <taxon>Ecdysozoa</taxon>
        <taxon>Nematoda</taxon>
        <taxon>Enoplea</taxon>
        <taxon>Dorylaimia</taxon>
        <taxon>Mermithida</taxon>
        <taxon>Mermithoidea</taxon>
        <taxon>Mermithidae</taxon>
        <taxon>Romanomermis</taxon>
    </lineage>
</organism>
<sequence>MIRRLMPPTRVLQSAFSTKLAARSYKSNYDPETFYKNNPDLRNAVNTPQAPSGPDMKEFNGFIPMEKLKVSYCLSTGPGGSHVNRTETRAEVRFHVKTADWIPENVREKFFEKYHHRINKEGFFVVRSERTRYQSLNLADCMDKLRFSIRECIDEINKRKEPDDEYKYILMQRQERAAKRRVEEKRRNAKYDDEF</sequence>
<dbReference type="Pfam" id="PF00472">
    <property type="entry name" value="RF-1"/>
    <property type="match status" value="1"/>
</dbReference>
<dbReference type="WBParaSite" id="nRc.2.0.1.t38827-RA">
    <property type="protein sequence ID" value="nRc.2.0.1.t38827-RA"/>
    <property type="gene ID" value="nRc.2.0.1.g38827"/>
</dbReference>
<dbReference type="GO" id="GO:0004045">
    <property type="term" value="F:peptidyl-tRNA hydrolase activity"/>
    <property type="evidence" value="ECO:0007669"/>
    <property type="project" value="UniProtKB-EC"/>
</dbReference>
<dbReference type="GO" id="GO:0016150">
    <property type="term" value="F:translation release factor activity, codon nonspecific"/>
    <property type="evidence" value="ECO:0007669"/>
    <property type="project" value="TreeGrafter"/>
</dbReference>